<accession>A0ABT7V0W0</accession>
<dbReference type="PROSITE" id="PS50850">
    <property type="entry name" value="MFS"/>
    <property type="match status" value="1"/>
</dbReference>
<dbReference type="RefSeq" id="WP_289510341.1">
    <property type="nucleotide sequence ID" value="NZ_JAUDEA010000001.1"/>
</dbReference>
<reference evidence="10" key="2">
    <citation type="submission" date="2023-06" db="EMBL/GenBank/DDBJ databases">
        <title>Identification and characterization of horizontal gene transfer across gut microbiota members of farm animals based on homology search.</title>
        <authorList>
            <person name="Zeman M."/>
            <person name="Kubasova T."/>
            <person name="Jahodarova E."/>
            <person name="Nykrynova M."/>
            <person name="Rychlik I."/>
        </authorList>
    </citation>
    <scope>NUCLEOTIDE SEQUENCE [LARGE SCALE GENOMIC DNA]</scope>
    <source>
        <strain evidence="10">153_Feed</strain>
    </source>
</reference>
<feature type="transmembrane region" description="Helical" evidence="7">
    <location>
        <begin position="98"/>
        <end position="119"/>
    </location>
</feature>
<keyword evidence="6 7" id="KW-0472">Membrane</keyword>
<evidence type="ECO:0000256" key="7">
    <source>
        <dbReference type="SAM" id="Phobius"/>
    </source>
</evidence>
<evidence type="ECO:0000256" key="5">
    <source>
        <dbReference type="ARBA" id="ARBA00022989"/>
    </source>
</evidence>
<feature type="transmembrane region" description="Helical" evidence="7">
    <location>
        <begin position="335"/>
        <end position="359"/>
    </location>
</feature>
<name>A0ABT7V0W0_9ACTN</name>
<feature type="transmembrane region" description="Helical" evidence="7">
    <location>
        <begin position="244"/>
        <end position="266"/>
    </location>
</feature>
<evidence type="ECO:0000256" key="2">
    <source>
        <dbReference type="ARBA" id="ARBA00008335"/>
    </source>
</evidence>
<dbReference type="InterPro" id="IPR036259">
    <property type="entry name" value="MFS_trans_sf"/>
</dbReference>
<comment type="subcellular location">
    <subcellularLocation>
        <location evidence="1">Cell membrane</location>
        <topology evidence="1">Multi-pass membrane protein</topology>
    </subcellularLocation>
</comment>
<feature type="transmembrane region" description="Helical" evidence="7">
    <location>
        <begin position="71"/>
        <end position="92"/>
    </location>
</feature>
<evidence type="ECO:0000256" key="6">
    <source>
        <dbReference type="ARBA" id="ARBA00023136"/>
    </source>
</evidence>
<dbReference type="PANTHER" id="PTHR23514">
    <property type="entry name" value="BYPASS OF STOP CODON PROTEIN 6"/>
    <property type="match status" value="1"/>
</dbReference>
<evidence type="ECO:0000256" key="3">
    <source>
        <dbReference type="ARBA" id="ARBA00022448"/>
    </source>
</evidence>
<organism evidence="9 10">
    <name type="scientific">Thermophilibacter provencensis</name>
    <dbReference type="NCBI Taxonomy" id="1852386"/>
    <lineage>
        <taxon>Bacteria</taxon>
        <taxon>Bacillati</taxon>
        <taxon>Actinomycetota</taxon>
        <taxon>Coriobacteriia</taxon>
        <taxon>Coriobacteriales</taxon>
        <taxon>Atopobiaceae</taxon>
        <taxon>Thermophilibacter</taxon>
    </lineage>
</organism>
<sequence>MSVVLLVVIYVAFVGLGIPDSLFGAAWPALHADLGVPVSWGSLVTMVTCCGTVVSSLSSAALIGRFGTGRVTAVSTALTAAALLGFAVAPSFPWLCLLAIPLGLGAGAIDTALNNYVALHYKATHMNFLHCAYGVGITVSPFLMSLALSGGTWRDGYLEAAACQAAIMAATIAILPLWSRVGHADEDPAGEKDDDPAPRAASPLALVRRRDIRLACLVFMASVAIEGVCNTWCTSYLVSSRGMGAGEAAGMVTVYYVGVTAGRFLSGVLANRLSSKQLVGLGQAVTFVAVLVLLAPLPLAAAPVGLFLVGFGNSPLYPNMLHLTPRLFGRDLSQAVIGVQMAASYVGALTLPPLFGVAAERVGFWLFPVALLALSVVVLAAFLGLMALKGWRPRRPGVPCEVS</sequence>
<reference evidence="9 10" key="3">
    <citation type="submission" date="2023-06" db="EMBL/GenBank/DDBJ databases">
        <authorList>
            <person name="Zeman M."/>
            <person name="Kubasova T."/>
            <person name="Jahodarova E."/>
            <person name="Nykrynova M."/>
            <person name="Rychlik I."/>
        </authorList>
    </citation>
    <scope>NUCLEOTIDE SEQUENCE [LARGE SCALE GENOMIC DNA]</scope>
    <source>
        <strain evidence="9 10">153_Feed</strain>
    </source>
</reference>
<feature type="transmembrane region" description="Helical" evidence="7">
    <location>
        <begin position="157"/>
        <end position="178"/>
    </location>
</feature>
<comment type="caution">
    <text evidence="9">The sequence shown here is derived from an EMBL/GenBank/DDBJ whole genome shotgun (WGS) entry which is preliminary data.</text>
</comment>
<evidence type="ECO:0000259" key="8">
    <source>
        <dbReference type="PROSITE" id="PS50850"/>
    </source>
</evidence>
<feature type="domain" description="Major facilitator superfamily (MFS) profile" evidence="8">
    <location>
        <begin position="5"/>
        <end position="392"/>
    </location>
</feature>
<dbReference type="InterPro" id="IPR020846">
    <property type="entry name" value="MFS_dom"/>
</dbReference>
<reference evidence="9 10" key="1">
    <citation type="submission" date="2023-06" db="EMBL/GenBank/DDBJ databases">
        <title>Identification and characterization of horizontal gene transfer across gut microbiota members of farm animals based on homology search.</title>
        <authorList>
            <person name="Schwarzerova J."/>
            <person name="Nykrynova M."/>
            <person name="Jureckova K."/>
            <person name="Cejkova D."/>
            <person name="Rychlik I."/>
        </authorList>
    </citation>
    <scope>NUCLEOTIDE SEQUENCE [LARGE SCALE GENOMIC DNA]</scope>
    <source>
        <strain evidence="9 10">153_Feed</strain>
    </source>
</reference>
<keyword evidence="3" id="KW-0813">Transport</keyword>
<evidence type="ECO:0000256" key="1">
    <source>
        <dbReference type="ARBA" id="ARBA00004651"/>
    </source>
</evidence>
<dbReference type="SUPFAM" id="SSF103473">
    <property type="entry name" value="MFS general substrate transporter"/>
    <property type="match status" value="1"/>
</dbReference>
<feature type="transmembrane region" description="Helical" evidence="7">
    <location>
        <begin position="365"/>
        <end position="388"/>
    </location>
</feature>
<dbReference type="Pfam" id="PF07690">
    <property type="entry name" value="MFS_1"/>
    <property type="match status" value="1"/>
</dbReference>
<feature type="transmembrane region" description="Helical" evidence="7">
    <location>
        <begin position="131"/>
        <end position="151"/>
    </location>
</feature>
<gene>
    <name evidence="9" type="ORF">QUW25_00840</name>
</gene>
<keyword evidence="5 7" id="KW-1133">Transmembrane helix</keyword>
<dbReference type="EMBL" id="JAUDEA010000001">
    <property type="protein sequence ID" value="MDM8270239.1"/>
    <property type="molecule type" value="Genomic_DNA"/>
</dbReference>
<dbReference type="InterPro" id="IPR011701">
    <property type="entry name" value="MFS"/>
</dbReference>
<proteinExistence type="inferred from homology"/>
<dbReference type="Proteomes" id="UP001529256">
    <property type="component" value="Unassembled WGS sequence"/>
</dbReference>
<keyword evidence="4 7" id="KW-0812">Transmembrane</keyword>
<evidence type="ECO:0000313" key="9">
    <source>
        <dbReference type="EMBL" id="MDM8270239.1"/>
    </source>
</evidence>
<evidence type="ECO:0000313" key="10">
    <source>
        <dbReference type="Proteomes" id="UP001529256"/>
    </source>
</evidence>
<evidence type="ECO:0000256" key="4">
    <source>
        <dbReference type="ARBA" id="ARBA00022692"/>
    </source>
</evidence>
<protein>
    <submittedName>
        <fullName evidence="9">MFS transporter</fullName>
    </submittedName>
</protein>
<keyword evidence="10" id="KW-1185">Reference proteome</keyword>
<dbReference type="Gene3D" id="1.20.1250.20">
    <property type="entry name" value="MFS general substrate transporter like domains"/>
    <property type="match status" value="1"/>
</dbReference>
<comment type="similarity">
    <text evidence="2">Belongs to the major facilitator superfamily.</text>
</comment>
<feature type="transmembrane region" description="Helical" evidence="7">
    <location>
        <begin position="214"/>
        <end position="238"/>
    </location>
</feature>
<feature type="transmembrane region" description="Helical" evidence="7">
    <location>
        <begin position="40"/>
        <end position="64"/>
    </location>
</feature>
<dbReference type="InterPro" id="IPR051788">
    <property type="entry name" value="MFS_Transporter"/>
</dbReference>
<dbReference type="PANTHER" id="PTHR23514:SF3">
    <property type="entry name" value="BYPASS OF STOP CODON PROTEIN 6"/>
    <property type="match status" value="1"/>
</dbReference>